<name>A0ABV5ZZN8_9PSEU</name>
<protein>
    <submittedName>
        <fullName evidence="1">DddA-like double-stranded DNA deaminase toxin</fullName>
    </submittedName>
</protein>
<dbReference type="InterPro" id="IPR032724">
    <property type="entry name" value="SCP1.201-like"/>
</dbReference>
<sequence>MSLRSEVADAARRAVAALPVELVDAAEDAIDSAATHWQHATQGGLDDAVSEVHTRFEAVKDDLHAVRQLLAQVPVRVEAWIAGLGGHRVPDGSPTVAEPPDHTTLAPTQAERAQLFERARAELPVPLDHGRTSGAWVAPDGTVVPLVSGENSRWFGVAAKHAQALGLCRPIAPPTLARHVEIQFAMRMREMTAARPPGAEPMRETIVINRKPCGIDPPPQDLSCDKHLAVFLPPGAELTVVVRDGSSYTYRGVEQ</sequence>
<dbReference type="Pfam" id="PF14428">
    <property type="entry name" value="DddA-like"/>
    <property type="match status" value="1"/>
</dbReference>
<dbReference type="Proteomes" id="UP001589693">
    <property type="component" value="Unassembled WGS sequence"/>
</dbReference>
<organism evidence="1 2">
    <name type="scientific">Allokutzneria oryzae</name>
    <dbReference type="NCBI Taxonomy" id="1378989"/>
    <lineage>
        <taxon>Bacteria</taxon>
        <taxon>Bacillati</taxon>
        <taxon>Actinomycetota</taxon>
        <taxon>Actinomycetes</taxon>
        <taxon>Pseudonocardiales</taxon>
        <taxon>Pseudonocardiaceae</taxon>
        <taxon>Allokutzneria</taxon>
    </lineage>
</organism>
<dbReference type="EMBL" id="JBHLZU010000018">
    <property type="protein sequence ID" value="MFB9906371.1"/>
    <property type="molecule type" value="Genomic_DNA"/>
</dbReference>
<reference evidence="1 2" key="1">
    <citation type="submission" date="2024-09" db="EMBL/GenBank/DDBJ databases">
        <authorList>
            <person name="Sun Q."/>
            <person name="Mori K."/>
        </authorList>
    </citation>
    <scope>NUCLEOTIDE SEQUENCE [LARGE SCALE GENOMIC DNA]</scope>
    <source>
        <strain evidence="1 2">TBRC 7907</strain>
    </source>
</reference>
<comment type="caution">
    <text evidence="1">The sequence shown here is derived from an EMBL/GenBank/DDBJ whole genome shotgun (WGS) entry which is preliminary data.</text>
</comment>
<accession>A0ABV5ZZN8</accession>
<dbReference type="RefSeq" id="WP_377854573.1">
    <property type="nucleotide sequence ID" value="NZ_JBHLZU010000018.1"/>
</dbReference>
<evidence type="ECO:0000313" key="1">
    <source>
        <dbReference type="EMBL" id="MFB9906371.1"/>
    </source>
</evidence>
<keyword evidence="2" id="KW-1185">Reference proteome</keyword>
<proteinExistence type="predicted"/>
<evidence type="ECO:0000313" key="2">
    <source>
        <dbReference type="Proteomes" id="UP001589693"/>
    </source>
</evidence>
<gene>
    <name evidence="1" type="ORF">ACFFQA_20760</name>
</gene>